<accession>A0A917EHX0</accession>
<dbReference type="InterPro" id="IPR003710">
    <property type="entry name" value="ApbA"/>
</dbReference>
<comment type="catalytic activity">
    <reaction evidence="10 11">
        <text>(R)-pantoate + NADP(+) = 2-dehydropantoate + NADPH + H(+)</text>
        <dbReference type="Rhea" id="RHEA:16233"/>
        <dbReference type="ChEBI" id="CHEBI:11561"/>
        <dbReference type="ChEBI" id="CHEBI:15378"/>
        <dbReference type="ChEBI" id="CHEBI:15980"/>
        <dbReference type="ChEBI" id="CHEBI:57783"/>
        <dbReference type="ChEBI" id="CHEBI:58349"/>
        <dbReference type="EC" id="1.1.1.169"/>
    </reaction>
</comment>
<dbReference type="GO" id="GO:0008677">
    <property type="term" value="F:2-dehydropantoate 2-reductase activity"/>
    <property type="evidence" value="ECO:0007669"/>
    <property type="project" value="UniProtKB-EC"/>
</dbReference>
<dbReference type="GO" id="GO:0005737">
    <property type="term" value="C:cytoplasm"/>
    <property type="evidence" value="ECO:0007669"/>
    <property type="project" value="TreeGrafter"/>
</dbReference>
<dbReference type="AlphaFoldDB" id="A0A917EHX0"/>
<dbReference type="Pfam" id="PF08546">
    <property type="entry name" value="ApbA_C"/>
    <property type="match status" value="1"/>
</dbReference>
<keyword evidence="15" id="KW-1185">Reference proteome</keyword>
<evidence type="ECO:0000256" key="4">
    <source>
        <dbReference type="ARBA" id="ARBA00013014"/>
    </source>
</evidence>
<dbReference type="InterPro" id="IPR008927">
    <property type="entry name" value="6-PGluconate_DH-like_C_sf"/>
</dbReference>
<dbReference type="Pfam" id="PF02558">
    <property type="entry name" value="ApbA"/>
    <property type="match status" value="1"/>
</dbReference>
<keyword evidence="6 11" id="KW-0566">Pantothenate biosynthesis</keyword>
<evidence type="ECO:0000256" key="11">
    <source>
        <dbReference type="RuleBase" id="RU362068"/>
    </source>
</evidence>
<evidence type="ECO:0000256" key="10">
    <source>
        <dbReference type="ARBA" id="ARBA00048793"/>
    </source>
</evidence>
<dbReference type="InterPro" id="IPR051402">
    <property type="entry name" value="KPR-Related"/>
</dbReference>
<evidence type="ECO:0000256" key="3">
    <source>
        <dbReference type="ARBA" id="ARBA00007870"/>
    </source>
</evidence>
<evidence type="ECO:0000313" key="15">
    <source>
        <dbReference type="Proteomes" id="UP000612855"/>
    </source>
</evidence>
<evidence type="ECO:0000256" key="7">
    <source>
        <dbReference type="ARBA" id="ARBA00022857"/>
    </source>
</evidence>
<dbReference type="Gene3D" id="3.40.50.720">
    <property type="entry name" value="NAD(P)-binding Rossmann-like Domain"/>
    <property type="match status" value="1"/>
</dbReference>
<evidence type="ECO:0000259" key="12">
    <source>
        <dbReference type="Pfam" id="PF02558"/>
    </source>
</evidence>
<evidence type="ECO:0000259" key="13">
    <source>
        <dbReference type="Pfam" id="PF08546"/>
    </source>
</evidence>
<organism evidence="14 15">
    <name type="scientific">Primorskyibacter flagellatus</name>
    <dbReference type="NCBI Taxonomy" id="1387277"/>
    <lineage>
        <taxon>Bacteria</taxon>
        <taxon>Pseudomonadati</taxon>
        <taxon>Pseudomonadota</taxon>
        <taxon>Alphaproteobacteria</taxon>
        <taxon>Rhodobacterales</taxon>
        <taxon>Roseobacteraceae</taxon>
        <taxon>Primorskyibacter</taxon>
    </lineage>
</organism>
<dbReference type="FunFam" id="1.10.1040.10:FF:000017">
    <property type="entry name" value="2-dehydropantoate 2-reductase"/>
    <property type="match status" value="1"/>
</dbReference>
<evidence type="ECO:0000256" key="6">
    <source>
        <dbReference type="ARBA" id="ARBA00022655"/>
    </source>
</evidence>
<keyword evidence="7 11" id="KW-0521">NADP</keyword>
<proteinExistence type="inferred from homology"/>
<keyword evidence="8 11" id="KW-0560">Oxidoreductase</keyword>
<comment type="function">
    <text evidence="1 11">Catalyzes the NADPH-dependent reduction of ketopantoate into pantoic acid.</text>
</comment>
<name>A0A917EHX0_9RHOB</name>
<dbReference type="EC" id="1.1.1.169" evidence="4 11"/>
<dbReference type="FunFam" id="3.40.50.720:FF:000307">
    <property type="entry name" value="2-dehydropantoate 2-reductase"/>
    <property type="match status" value="1"/>
</dbReference>
<sequence>MFAARSGLIGCGYGGDDMKIAIMGAGALGGYFGARLAQAGHDVWFIARGAHLAAMQAGGLRVISPKGDMVLDPVQAVGDPAEVGVADVVLFMVKNRDVESAGDQIHPMLGPETFVVTCQNGVSAWERLGTAIGAERVVPGVARIPGEISEPGVIRHTAPMDTLIFGETDGSRSARVDRLHEALAAAGTTPVVAGNILHELWGKFCSQSALATLTTLMQCDIGPIRDCPESAKLFRDAIAEAERVGRAVVDGLPEDMLERDWAFVSSLPPTMHASMLDDFRRGKPLEHEYLSGDVVRLGARHGVPTPIHSVLYAALKPAADRLAAG</sequence>
<evidence type="ECO:0000256" key="2">
    <source>
        <dbReference type="ARBA" id="ARBA00004994"/>
    </source>
</evidence>
<dbReference type="InterPro" id="IPR013752">
    <property type="entry name" value="KPA_reductase"/>
</dbReference>
<dbReference type="InterPro" id="IPR036291">
    <property type="entry name" value="NAD(P)-bd_dom_sf"/>
</dbReference>
<dbReference type="NCBIfam" id="TIGR00745">
    <property type="entry name" value="apbA_panE"/>
    <property type="match status" value="1"/>
</dbReference>
<protein>
    <recommendedName>
        <fullName evidence="5 11">2-dehydropantoate 2-reductase</fullName>
        <ecNumber evidence="4 11">1.1.1.169</ecNumber>
    </recommendedName>
    <alternativeName>
        <fullName evidence="9 11">Ketopantoate reductase</fullName>
    </alternativeName>
</protein>
<comment type="caution">
    <text evidence="14">The sequence shown here is derived from an EMBL/GenBank/DDBJ whole genome shotgun (WGS) entry which is preliminary data.</text>
</comment>
<evidence type="ECO:0000256" key="1">
    <source>
        <dbReference type="ARBA" id="ARBA00002919"/>
    </source>
</evidence>
<evidence type="ECO:0000313" key="14">
    <source>
        <dbReference type="EMBL" id="GGE37049.1"/>
    </source>
</evidence>
<feature type="domain" description="Ketopantoate reductase C-terminal" evidence="13">
    <location>
        <begin position="195"/>
        <end position="317"/>
    </location>
</feature>
<dbReference type="Gene3D" id="1.10.1040.10">
    <property type="entry name" value="N-(1-d-carboxylethyl)-l-norvaline Dehydrogenase, domain 2"/>
    <property type="match status" value="1"/>
</dbReference>
<dbReference type="GO" id="GO:0015940">
    <property type="term" value="P:pantothenate biosynthetic process"/>
    <property type="evidence" value="ECO:0007669"/>
    <property type="project" value="UniProtKB-KW"/>
</dbReference>
<dbReference type="PANTHER" id="PTHR21708">
    <property type="entry name" value="PROBABLE 2-DEHYDROPANTOATE 2-REDUCTASE"/>
    <property type="match status" value="1"/>
</dbReference>
<evidence type="ECO:0000256" key="5">
    <source>
        <dbReference type="ARBA" id="ARBA00019465"/>
    </source>
</evidence>
<dbReference type="SUPFAM" id="SSF48179">
    <property type="entry name" value="6-phosphogluconate dehydrogenase C-terminal domain-like"/>
    <property type="match status" value="1"/>
</dbReference>
<dbReference type="EMBL" id="BMFJ01000001">
    <property type="protein sequence ID" value="GGE37049.1"/>
    <property type="molecule type" value="Genomic_DNA"/>
</dbReference>
<feature type="domain" description="Ketopantoate reductase N-terminal" evidence="12">
    <location>
        <begin position="20"/>
        <end position="169"/>
    </location>
</feature>
<dbReference type="InterPro" id="IPR013328">
    <property type="entry name" value="6PGD_dom2"/>
</dbReference>
<reference evidence="15" key="1">
    <citation type="journal article" date="2019" name="Int. J. Syst. Evol. Microbiol.">
        <title>The Global Catalogue of Microorganisms (GCM) 10K type strain sequencing project: providing services to taxonomists for standard genome sequencing and annotation.</title>
        <authorList>
            <consortium name="The Broad Institute Genomics Platform"/>
            <consortium name="The Broad Institute Genome Sequencing Center for Infectious Disease"/>
            <person name="Wu L."/>
            <person name="Ma J."/>
        </authorList>
    </citation>
    <scope>NUCLEOTIDE SEQUENCE [LARGE SCALE GENOMIC DNA]</scope>
    <source>
        <strain evidence="15">CGMCC 1.12664</strain>
    </source>
</reference>
<dbReference type="InterPro" id="IPR013332">
    <property type="entry name" value="KPR_N"/>
</dbReference>
<comment type="similarity">
    <text evidence="3 11">Belongs to the ketopantoate reductase family.</text>
</comment>
<dbReference type="PANTHER" id="PTHR21708:SF26">
    <property type="entry name" value="2-DEHYDROPANTOATE 2-REDUCTASE"/>
    <property type="match status" value="1"/>
</dbReference>
<evidence type="ECO:0000256" key="8">
    <source>
        <dbReference type="ARBA" id="ARBA00023002"/>
    </source>
</evidence>
<comment type="pathway">
    <text evidence="2 11">Cofactor biosynthesis; (R)-pantothenate biosynthesis; (R)-pantoate from 3-methyl-2-oxobutanoate: step 2/2.</text>
</comment>
<evidence type="ECO:0000256" key="9">
    <source>
        <dbReference type="ARBA" id="ARBA00032024"/>
    </source>
</evidence>
<gene>
    <name evidence="14" type="ORF">GCM10011360_26080</name>
</gene>
<dbReference type="SUPFAM" id="SSF51735">
    <property type="entry name" value="NAD(P)-binding Rossmann-fold domains"/>
    <property type="match status" value="1"/>
</dbReference>
<dbReference type="Proteomes" id="UP000612855">
    <property type="component" value="Unassembled WGS sequence"/>
</dbReference>